<protein>
    <submittedName>
        <fullName evidence="3">Uncharacterized protein</fullName>
    </submittedName>
</protein>
<sequence length="88" mass="10368">MNTAQDMKRDLEERILSKRQQIEFERKNLSLATEFSQENRENPEVMEESKNFDDPAESVLDTDEVKALRTAERDLNELIKQLQELNKG</sequence>
<dbReference type="EMBL" id="JAKFFV010000003">
    <property type="protein sequence ID" value="MCF2497504.1"/>
    <property type="molecule type" value="Genomic_DNA"/>
</dbReference>
<feature type="compositionally biased region" description="Basic and acidic residues" evidence="2">
    <location>
        <begin position="37"/>
        <end position="53"/>
    </location>
</feature>
<dbReference type="Proteomes" id="UP001139411">
    <property type="component" value="Unassembled WGS sequence"/>
</dbReference>
<evidence type="ECO:0000313" key="3">
    <source>
        <dbReference type="EMBL" id="MCF2497504.1"/>
    </source>
</evidence>
<name>A0A9X1QAK1_9BACT</name>
<keyword evidence="1" id="KW-0175">Coiled coil</keyword>
<feature type="coiled-coil region" evidence="1">
    <location>
        <begin position="1"/>
        <end position="28"/>
    </location>
</feature>
<reference evidence="3" key="1">
    <citation type="submission" date="2022-01" db="EMBL/GenBank/DDBJ databases">
        <title>Novel species in genus Dyadobacter.</title>
        <authorList>
            <person name="Ma C."/>
        </authorList>
    </citation>
    <scope>NUCLEOTIDE SEQUENCE</scope>
    <source>
        <strain evidence="3">CY357</strain>
    </source>
</reference>
<proteinExistence type="predicted"/>
<dbReference type="RefSeq" id="WP_235176940.1">
    <property type="nucleotide sequence ID" value="NZ_JAKFFV010000003.1"/>
</dbReference>
<evidence type="ECO:0000256" key="1">
    <source>
        <dbReference type="SAM" id="Coils"/>
    </source>
</evidence>
<dbReference type="AlphaFoldDB" id="A0A9X1QAK1"/>
<comment type="caution">
    <text evidence="3">The sequence shown here is derived from an EMBL/GenBank/DDBJ whole genome shotgun (WGS) entry which is preliminary data.</text>
</comment>
<accession>A0A9X1QAK1</accession>
<evidence type="ECO:0000256" key="2">
    <source>
        <dbReference type="SAM" id="MobiDB-lite"/>
    </source>
</evidence>
<feature type="region of interest" description="Disordered" evidence="2">
    <location>
        <begin position="34"/>
        <end position="55"/>
    </location>
</feature>
<gene>
    <name evidence="3" type="ORF">L0661_04250</name>
</gene>
<evidence type="ECO:0000313" key="4">
    <source>
        <dbReference type="Proteomes" id="UP001139411"/>
    </source>
</evidence>
<organism evidence="3 4">
    <name type="scientific">Dyadobacter chenhuakuii</name>
    <dbReference type="NCBI Taxonomy" id="2909339"/>
    <lineage>
        <taxon>Bacteria</taxon>
        <taxon>Pseudomonadati</taxon>
        <taxon>Bacteroidota</taxon>
        <taxon>Cytophagia</taxon>
        <taxon>Cytophagales</taxon>
        <taxon>Spirosomataceae</taxon>
        <taxon>Dyadobacter</taxon>
    </lineage>
</organism>